<feature type="transmembrane region" description="Helical" evidence="2">
    <location>
        <begin position="50"/>
        <end position="73"/>
    </location>
</feature>
<keyword evidence="2" id="KW-1133">Transmembrane helix</keyword>
<accession>A0A4R5VL77</accession>
<dbReference type="Pfam" id="PF14089">
    <property type="entry name" value="KbaA"/>
    <property type="match status" value="1"/>
</dbReference>
<keyword evidence="6" id="KW-1185">Reference proteome</keyword>
<reference evidence="4 5" key="1">
    <citation type="submission" date="2019-03" db="EMBL/GenBank/DDBJ databases">
        <title>Bacillus niacini sp. nov. a Nicotinate-Metabolizing Mesophile Isolated from Soil.</title>
        <authorList>
            <person name="Zhang G."/>
        </authorList>
    </citation>
    <scope>NUCLEOTIDE SEQUENCE [LARGE SCALE GENOMIC DNA]</scope>
    <source>
        <strain evidence="4 5">WN066</strain>
    </source>
</reference>
<evidence type="ECO:0000313" key="4">
    <source>
        <dbReference type="EMBL" id="TDK57241.1"/>
    </source>
</evidence>
<dbReference type="EMBL" id="SMYO01000019">
    <property type="protein sequence ID" value="TDK57241.1"/>
    <property type="molecule type" value="Genomic_DNA"/>
</dbReference>
<feature type="transmembrane region" description="Helical" evidence="2">
    <location>
        <begin position="85"/>
        <end position="105"/>
    </location>
</feature>
<gene>
    <name evidence="4" type="ORF">E2K98_25395</name>
    <name evidence="3" type="ORF">RCG21_03415</name>
</gene>
<keyword evidence="2" id="KW-0812">Transmembrane</keyword>
<evidence type="ECO:0000313" key="6">
    <source>
        <dbReference type="Proteomes" id="UP001178888"/>
    </source>
</evidence>
<reference evidence="3" key="2">
    <citation type="submission" date="2023-08" db="EMBL/GenBank/DDBJ databases">
        <title>Nitrogen cycling bacteria in agricultural field soils.</title>
        <authorList>
            <person name="Jang J."/>
        </authorList>
    </citation>
    <scope>NUCLEOTIDE SEQUENCE</scope>
    <source>
        <strain evidence="3">PS3-36</strain>
    </source>
</reference>
<keyword evidence="2" id="KW-0472">Membrane</keyword>
<evidence type="ECO:0000256" key="1">
    <source>
        <dbReference type="SAM" id="MobiDB-lite"/>
    </source>
</evidence>
<dbReference type="EMBL" id="JAVGVR010000001">
    <property type="protein sequence ID" value="MDQ6595486.1"/>
    <property type="molecule type" value="Genomic_DNA"/>
</dbReference>
<feature type="transmembrane region" description="Helical" evidence="2">
    <location>
        <begin position="172"/>
        <end position="192"/>
    </location>
</feature>
<feature type="region of interest" description="Disordered" evidence="1">
    <location>
        <begin position="202"/>
        <end position="228"/>
    </location>
</feature>
<dbReference type="SMART" id="SM01251">
    <property type="entry name" value="KbaA"/>
    <property type="match status" value="1"/>
</dbReference>
<dbReference type="PIRSF" id="PIRSF029886">
    <property type="entry name" value="KBAA"/>
    <property type="match status" value="1"/>
</dbReference>
<dbReference type="Proteomes" id="UP000295132">
    <property type="component" value="Unassembled WGS sequence"/>
</dbReference>
<feature type="transmembrane region" description="Helical" evidence="2">
    <location>
        <begin position="9"/>
        <end position="30"/>
    </location>
</feature>
<organism evidence="4 5">
    <name type="scientific">Bacillus salipaludis</name>
    <dbReference type="NCBI Taxonomy" id="2547811"/>
    <lineage>
        <taxon>Bacteria</taxon>
        <taxon>Bacillati</taxon>
        <taxon>Bacillota</taxon>
        <taxon>Bacilli</taxon>
        <taxon>Bacillales</taxon>
        <taxon>Bacillaceae</taxon>
        <taxon>Bacillus</taxon>
    </lineage>
</organism>
<feature type="compositionally biased region" description="Basic residues" evidence="1">
    <location>
        <begin position="218"/>
        <end position="228"/>
    </location>
</feature>
<name>A0A4R5VL77_9BACI</name>
<proteinExistence type="predicted"/>
<evidence type="ECO:0000256" key="2">
    <source>
        <dbReference type="SAM" id="Phobius"/>
    </source>
</evidence>
<dbReference type="Proteomes" id="UP001178888">
    <property type="component" value="Unassembled WGS sequence"/>
</dbReference>
<dbReference type="AlphaFoldDB" id="A0A4R5VL77"/>
<sequence>MTSRNWVKLFLTTLLVGGLTTAIVGFIVRWSEFQQYFTEFKLIDILSTTIWLIVMGFLFSVISQMGFFAYLTIHRFGLGIFKSATLWNGVQSVLILFCLFDLVYMRYEAFAKPGESVLPYIGVALIPLVIGGGAAWFKSKQTNFSAFIPALFFMVVVTVIEWVPVLRVNERSWVYLMVFGLLACNAYQLLILHKLNERSEQERQKRKSTAAGNSNKAVKNKINKKPSL</sequence>
<dbReference type="InterPro" id="IPR024164">
    <property type="entry name" value="KinB-signalling_activ"/>
</dbReference>
<evidence type="ECO:0000313" key="3">
    <source>
        <dbReference type="EMBL" id="MDQ6595486.1"/>
    </source>
</evidence>
<dbReference type="GO" id="GO:0045881">
    <property type="term" value="P:positive regulation of sporulation resulting in formation of a cellular spore"/>
    <property type="evidence" value="ECO:0007669"/>
    <property type="project" value="InterPro"/>
</dbReference>
<dbReference type="RefSeq" id="WP_133339188.1">
    <property type="nucleotide sequence ID" value="NZ_JAVGVR010000001.1"/>
</dbReference>
<feature type="transmembrane region" description="Helical" evidence="2">
    <location>
        <begin position="117"/>
        <end position="137"/>
    </location>
</feature>
<evidence type="ECO:0000313" key="5">
    <source>
        <dbReference type="Proteomes" id="UP000295132"/>
    </source>
</evidence>
<comment type="caution">
    <text evidence="4">The sequence shown here is derived from an EMBL/GenBank/DDBJ whole genome shotgun (WGS) entry which is preliminary data.</text>
</comment>
<protein>
    <submittedName>
        <fullName evidence="4">KinB-signaling pathway activation protein</fullName>
    </submittedName>
</protein>
<feature type="transmembrane region" description="Helical" evidence="2">
    <location>
        <begin position="144"/>
        <end position="166"/>
    </location>
</feature>